<evidence type="ECO:0000313" key="1">
    <source>
        <dbReference type="EMBL" id="MCU6665652.1"/>
    </source>
</evidence>
<organism evidence="1 2">
    <name type="scientific">Silvania hatchlandensis</name>
    <dbReference type="NCBI Taxonomy" id="2926469"/>
    <lineage>
        <taxon>Bacteria</taxon>
        <taxon>Pseudomonadati</taxon>
        <taxon>Pseudomonadota</taxon>
        <taxon>Gammaproteobacteria</taxon>
        <taxon>Enterobacterales</taxon>
        <taxon>Enterobacteriaceae</taxon>
        <taxon>Silvania</taxon>
    </lineage>
</organism>
<name>A0A9J6Q4L3_9ENTR</name>
<keyword evidence="2" id="KW-1185">Reference proteome</keyword>
<comment type="caution">
    <text evidence="1">The sequence shown here is derived from an EMBL/GenBank/DDBJ whole genome shotgun (WGS) entry which is preliminary data.</text>
</comment>
<accession>A0A9J6Q4L3</accession>
<gene>
    <name evidence="1" type="ORF">M8014_15010</name>
</gene>
<dbReference type="AlphaFoldDB" id="A0A9J6Q4L3"/>
<dbReference type="Proteomes" id="UP001063816">
    <property type="component" value="Unassembled WGS sequence"/>
</dbReference>
<evidence type="ECO:0000313" key="2">
    <source>
        <dbReference type="Proteomes" id="UP001063816"/>
    </source>
</evidence>
<protein>
    <recommendedName>
        <fullName evidence="3">Type II toxin-antitoxin system PemK/MazF family toxin</fullName>
    </recommendedName>
</protein>
<dbReference type="RefSeq" id="WP_271283212.1">
    <property type="nucleotide sequence ID" value="NZ_JAMGZK010000051.1"/>
</dbReference>
<proteinExistence type="predicted"/>
<sequence>MANNYHPLPAPGDIIWCKFPQHEDLGNPGPKARPGLILNVFVDIHAVLIVYGTSRTEPCYKGEFVIDSQLETAGLSWPTKFDLNRLQKLPFNAEWFAVAPGVEITTPLPKMGVIPPVFMPVMRAAWANRKQ</sequence>
<evidence type="ECO:0008006" key="3">
    <source>
        <dbReference type="Google" id="ProtNLM"/>
    </source>
</evidence>
<reference evidence="1" key="1">
    <citation type="submission" date="2022-05" db="EMBL/GenBank/DDBJ databases">
        <title>Description of a novel species of Leclercia; Leclercia tamurae and the Proposal for a Novel Genus Silvania gen. nov. Containing Two Novel Species Silvania hatchlandensis sp. nov. and Silvania confinis sp. nov. Isolated from the Rhizosphere of Oak.</title>
        <authorList>
            <person name="Maddock D.W."/>
            <person name="Brady C.L."/>
            <person name="Denman S."/>
            <person name="Arnold D."/>
        </authorList>
    </citation>
    <scope>NUCLEOTIDE SEQUENCE</scope>
    <source>
        <strain evidence="1">H19S6</strain>
    </source>
</reference>
<dbReference type="EMBL" id="JAMGZK010000051">
    <property type="protein sequence ID" value="MCU6665652.1"/>
    <property type="molecule type" value="Genomic_DNA"/>
</dbReference>